<dbReference type="Proteomes" id="UP001634394">
    <property type="component" value="Unassembled WGS sequence"/>
</dbReference>
<name>A0ABD3VTM4_SINWO</name>
<evidence type="ECO:0000313" key="2">
    <source>
        <dbReference type="EMBL" id="KAL3864796.1"/>
    </source>
</evidence>
<keyword evidence="3" id="KW-1185">Reference proteome</keyword>
<comment type="caution">
    <text evidence="2">The sequence shown here is derived from an EMBL/GenBank/DDBJ whole genome shotgun (WGS) entry which is preliminary data.</text>
</comment>
<feature type="region of interest" description="Disordered" evidence="1">
    <location>
        <begin position="70"/>
        <end position="108"/>
    </location>
</feature>
<evidence type="ECO:0000256" key="1">
    <source>
        <dbReference type="SAM" id="MobiDB-lite"/>
    </source>
</evidence>
<dbReference type="InterPro" id="IPR047273">
    <property type="entry name" value="VRTN_OTU_dom"/>
</dbReference>
<feature type="compositionally biased region" description="Basic and acidic residues" evidence="1">
    <location>
        <begin position="70"/>
        <end position="99"/>
    </location>
</feature>
<proteinExistence type="predicted"/>
<dbReference type="EMBL" id="JBJQND010000010">
    <property type="protein sequence ID" value="KAL3864796.1"/>
    <property type="molecule type" value="Genomic_DNA"/>
</dbReference>
<feature type="non-terminal residue" evidence="2">
    <location>
        <position position="360"/>
    </location>
</feature>
<organism evidence="2 3">
    <name type="scientific">Sinanodonta woodiana</name>
    <name type="common">Chinese pond mussel</name>
    <name type="synonym">Anodonta woodiana</name>
    <dbReference type="NCBI Taxonomy" id="1069815"/>
    <lineage>
        <taxon>Eukaryota</taxon>
        <taxon>Metazoa</taxon>
        <taxon>Spiralia</taxon>
        <taxon>Lophotrochozoa</taxon>
        <taxon>Mollusca</taxon>
        <taxon>Bivalvia</taxon>
        <taxon>Autobranchia</taxon>
        <taxon>Heteroconchia</taxon>
        <taxon>Palaeoheterodonta</taxon>
        <taxon>Unionida</taxon>
        <taxon>Unionoidea</taxon>
        <taxon>Unionidae</taxon>
        <taxon>Unioninae</taxon>
        <taxon>Sinanodonta</taxon>
    </lineage>
</organism>
<protein>
    <submittedName>
        <fullName evidence="2">Uncharacterized protein</fullName>
    </submittedName>
</protein>
<dbReference type="AlphaFoldDB" id="A0ABD3VTM4"/>
<sequence length="360" mass="41660">MLIFTVWRQNTRPIVNSSSPGTTKLHQIFIDKPDVIKYRDISCVCYKQCCKDHQLQTFSLLPGTKAEESKRVFSKGKSETNRKQDNSFKDIPITDEKKKQTTLNGRTDEDLQEVRRKEGTFRKIIKSLQARDTFINLKKQCAIIQNQIWYTHGTPRSYHNVQAEPISQSILPNNIYVNGGTAVKVKADGDCLPACRSVFAYGNDLHVFEMRTRIVAELTLNEEYYLNEINLIKGEVANTEKVGSLIKAYAMYSEEYMHDGKLKSDKIRDIYEREVLKITKEKVYMGIWQIHALSSVLGMSLRSIYPELGNPVVRRHLNRTVEPRINEKSVNVNEEKTERNTNAEIKKLYHKFCKQTKSNE</sequence>
<reference evidence="2 3" key="1">
    <citation type="submission" date="2024-11" db="EMBL/GenBank/DDBJ databases">
        <title>Chromosome-level genome assembly of the freshwater bivalve Anodonta woodiana.</title>
        <authorList>
            <person name="Chen X."/>
        </authorList>
    </citation>
    <scope>NUCLEOTIDE SEQUENCE [LARGE SCALE GENOMIC DNA]</scope>
    <source>
        <strain evidence="2">MN2024</strain>
        <tissue evidence="2">Gills</tissue>
    </source>
</reference>
<dbReference type="CDD" id="cd22791">
    <property type="entry name" value="OTU_VRTN"/>
    <property type="match status" value="1"/>
</dbReference>
<evidence type="ECO:0000313" key="3">
    <source>
        <dbReference type="Proteomes" id="UP001634394"/>
    </source>
</evidence>
<gene>
    <name evidence="2" type="ORF">ACJMK2_006450</name>
</gene>
<accession>A0ABD3VTM4</accession>